<evidence type="ECO:0000313" key="3">
    <source>
        <dbReference type="Proteomes" id="UP000046395"/>
    </source>
</evidence>
<keyword evidence="1" id="KW-0732">Signal</keyword>
<evidence type="ECO:0000259" key="2">
    <source>
        <dbReference type="SMART" id="SM00198"/>
    </source>
</evidence>
<dbReference type="SUPFAM" id="SSF55797">
    <property type="entry name" value="PR-1-like"/>
    <property type="match status" value="1"/>
</dbReference>
<protein>
    <submittedName>
        <fullName evidence="4">SCP domain-containing protein</fullName>
    </submittedName>
</protein>
<dbReference type="WBParaSite" id="TMUE_3000011570.1">
    <property type="protein sequence ID" value="TMUE_3000011570.1"/>
    <property type="gene ID" value="WBGene00291737"/>
</dbReference>
<dbReference type="STRING" id="70415.A0A5S6QWE3"/>
<feature type="domain" description="SCP" evidence="2">
    <location>
        <begin position="29"/>
        <end position="168"/>
    </location>
</feature>
<feature type="signal peptide" evidence="1">
    <location>
        <begin position="1"/>
        <end position="18"/>
    </location>
</feature>
<dbReference type="Gene3D" id="3.40.33.10">
    <property type="entry name" value="CAP"/>
    <property type="match status" value="1"/>
</dbReference>
<accession>A0A5S6QWE3</accession>
<organism evidence="3 4">
    <name type="scientific">Trichuris muris</name>
    <name type="common">Mouse whipworm</name>
    <dbReference type="NCBI Taxonomy" id="70415"/>
    <lineage>
        <taxon>Eukaryota</taxon>
        <taxon>Metazoa</taxon>
        <taxon>Ecdysozoa</taxon>
        <taxon>Nematoda</taxon>
        <taxon>Enoplea</taxon>
        <taxon>Dorylaimia</taxon>
        <taxon>Trichinellida</taxon>
        <taxon>Trichuridae</taxon>
        <taxon>Trichuris</taxon>
    </lineage>
</organism>
<feature type="chain" id="PRO_5024384837" evidence="1">
    <location>
        <begin position="19"/>
        <end position="359"/>
    </location>
</feature>
<reference evidence="4" key="1">
    <citation type="submission" date="2019-12" db="UniProtKB">
        <authorList>
            <consortium name="WormBaseParasite"/>
        </authorList>
    </citation>
    <scope>IDENTIFICATION</scope>
</reference>
<dbReference type="Pfam" id="PF18885">
    <property type="entry name" value="DUF5648"/>
    <property type="match status" value="1"/>
</dbReference>
<dbReference type="AlphaFoldDB" id="A0A5S6QWE3"/>
<dbReference type="InterPro" id="IPR014044">
    <property type="entry name" value="CAP_dom"/>
</dbReference>
<sequence length="359" mass="39496">MLPILFILLSACSSKSSGLRGNPQPLSDSSRKQILDGLNAFRGSLGSSNMQCLSSWSSEMEEEAQKIADECILPTHHEKYGIGSVYTSDEVMSVIKYVELVSQYQEAVYNSSRCPCVDGKEAQCNNFKQFAHWEGGKFGCAISKCAAPPNILTMVMVCLFEKRSDSAKCPYAEGQECSFCSNRFKCVNSLCCNPAEPVGGNSCGSKPGKLVPLYKLYDRSGQYAALTASSEAKAQLMWLGYLDNGTLGYISPNDQTQCTKLKPLMELGSYSRKELFAYVVDSLLVSQMSKNGYFYRGIVGYVVEEEGFCSSTITAYNFGLPNKRNLYVTSESEAKALVSERGDFAPVYMGKPFALWSEK</sequence>
<evidence type="ECO:0000313" key="4">
    <source>
        <dbReference type="WBParaSite" id="TMUE_3000011570.1"/>
    </source>
</evidence>
<dbReference type="Proteomes" id="UP000046395">
    <property type="component" value="Unassembled WGS sequence"/>
</dbReference>
<keyword evidence="3" id="KW-1185">Reference proteome</keyword>
<dbReference type="SMART" id="SM00198">
    <property type="entry name" value="SCP"/>
    <property type="match status" value="1"/>
</dbReference>
<dbReference type="Pfam" id="PF00188">
    <property type="entry name" value="CAP"/>
    <property type="match status" value="1"/>
</dbReference>
<dbReference type="InterPro" id="IPR035940">
    <property type="entry name" value="CAP_sf"/>
</dbReference>
<proteinExistence type="predicted"/>
<evidence type="ECO:0000256" key="1">
    <source>
        <dbReference type="SAM" id="SignalP"/>
    </source>
</evidence>
<dbReference type="InterPro" id="IPR043708">
    <property type="entry name" value="DUF5648"/>
</dbReference>
<name>A0A5S6QWE3_TRIMR</name>